<dbReference type="SFLD" id="SFLDS00029">
    <property type="entry name" value="Radical_SAM"/>
    <property type="match status" value="1"/>
</dbReference>
<dbReference type="SUPFAM" id="SSF102114">
    <property type="entry name" value="Radical SAM enzymes"/>
    <property type="match status" value="1"/>
</dbReference>
<dbReference type="PROSITE" id="PS51332">
    <property type="entry name" value="B12_BINDING"/>
    <property type="match status" value="1"/>
</dbReference>
<feature type="domain" description="B12-binding" evidence="6">
    <location>
        <begin position="9"/>
        <end position="146"/>
    </location>
</feature>
<dbReference type="EMBL" id="JACNLL010000073">
    <property type="protein sequence ID" value="MBC8200010.1"/>
    <property type="molecule type" value="Genomic_DNA"/>
</dbReference>
<keyword evidence="2" id="KW-0949">S-adenosyl-L-methionine</keyword>
<keyword evidence="3" id="KW-0479">Metal-binding</keyword>
<reference evidence="7 8" key="1">
    <citation type="submission" date="2020-08" db="EMBL/GenBank/DDBJ databases">
        <title>Bridging the membrane lipid divide: bacteria of the FCB group superphylum have the potential to synthesize archaeal ether lipids.</title>
        <authorList>
            <person name="Villanueva L."/>
            <person name="Von Meijenfeldt F.A.B."/>
            <person name="Westbye A.B."/>
            <person name="Yadav S."/>
            <person name="Hopmans E.C."/>
            <person name="Dutilh B.E."/>
            <person name="Sinninghe Damste J.S."/>
        </authorList>
    </citation>
    <scope>NUCLEOTIDE SEQUENCE [LARGE SCALE GENOMIC DNA]</scope>
    <source>
        <strain evidence="7">NIOZ-UU82</strain>
    </source>
</reference>
<gene>
    <name evidence="7" type="ORF">H8E80_08210</name>
</gene>
<dbReference type="Proteomes" id="UP000603545">
    <property type="component" value="Unassembled WGS sequence"/>
</dbReference>
<dbReference type="InterPro" id="IPR006158">
    <property type="entry name" value="Cobalamin-bd"/>
</dbReference>
<keyword evidence="5" id="KW-0411">Iron-sulfur</keyword>
<comment type="cofactor">
    <cofactor evidence="1">
        <name>[4Fe-4S] cluster</name>
        <dbReference type="ChEBI" id="CHEBI:49883"/>
    </cofactor>
</comment>
<protein>
    <submittedName>
        <fullName evidence="7">Cobalamin B12-binding domain-containing protein</fullName>
    </submittedName>
</protein>
<evidence type="ECO:0000256" key="1">
    <source>
        <dbReference type="ARBA" id="ARBA00001966"/>
    </source>
</evidence>
<dbReference type="GO" id="GO:0046872">
    <property type="term" value="F:metal ion binding"/>
    <property type="evidence" value="ECO:0007669"/>
    <property type="project" value="UniProtKB-KW"/>
</dbReference>
<dbReference type="PANTHER" id="PTHR43409">
    <property type="entry name" value="ANAEROBIC MAGNESIUM-PROTOPORPHYRIN IX MONOMETHYL ESTER CYCLASE-RELATED"/>
    <property type="match status" value="1"/>
</dbReference>
<keyword evidence="4" id="KW-0408">Iron</keyword>
<dbReference type="GO" id="GO:0051536">
    <property type="term" value="F:iron-sulfur cluster binding"/>
    <property type="evidence" value="ECO:0007669"/>
    <property type="project" value="UniProtKB-KW"/>
</dbReference>
<evidence type="ECO:0000256" key="5">
    <source>
        <dbReference type="ARBA" id="ARBA00023014"/>
    </source>
</evidence>
<dbReference type="InterPro" id="IPR051198">
    <property type="entry name" value="BchE-like"/>
</dbReference>
<evidence type="ECO:0000256" key="4">
    <source>
        <dbReference type="ARBA" id="ARBA00023004"/>
    </source>
</evidence>
<comment type="caution">
    <text evidence="7">The sequence shown here is derived from an EMBL/GenBank/DDBJ whole genome shotgun (WGS) entry which is preliminary data.</text>
</comment>
<sequence>MKKYLLVEPNFPIPAKSKNHHNFLPIGLLKLASYLRENGNKVKLVRGEADSYRLVAIKRFKPTEIWITSLFTYWARHVKVVVQYYKGVFPKATIVVGGIYASLIDKKEVKKYTGCDKVYQGVHPKAEEYEPAYDLIENNNPHPVDYQIIHASRGCKRRCSFCGTWQIEPAFIAKDTIEGEIIYRKIVFYDNNFLMNPNVEDILEELIKLKQKKEILWCESQSGFDGRLLINNKKLGSMLKQAGFRYPRIAWDGPYSEHQNISKQINTLTQAGYSAENIYVFMIYNWDIPCNEMEKKRIKCWEWRVQISDCRFRPLTQLFDNYKPRKVGQTNEDYYIHEEAGWDDDLVKQFRKNVRSQNICVRQGVDIYSRDLELKKVSPTKVKKLKKMKSRRMKINFMKKNEISYWIPEQATYRINN</sequence>
<evidence type="ECO:0000313" key="8">
    <source>
        <dbReference type="Proteomes" id="UP000603545"/>
    </source>
</evidence>
<evidence type="ECO:0000256" key="2">
    <source>
        <dbReference type="ARBA" id="ARBA00022691"/>
    </source>
</evidence>
<evidence type="ECO:0000259" key="6">
    <source>
        <dbReference type="PROSITE" id="PS51332"/>
    </source>
</evidence>
<dbReference type="Pfam" id="PF02310">
    <property type="entry name" value="B12-binding"/>
    <property type="match status" value="1"/>
</dbReference>
<evidence type="ECO:0000313" key="7">
    <source>
        <dbReference type="EMBL" id="MBC8200010.1"/>
    </source>
</evidence>
<dbReference type="CDD" id="cd01335">
    <property type="entry name" value="Radical_SAM"/>
    <property type="match status" value="1"/>
</dbReference>
<name>A0A8J6TC61_9BACT</name>
<proteinExistence type="predicted"/>
<organism evidence="7 8">
    <name type="scientific">Candidatus Desulfaltia bathyphila</name>
    <dbReference type="NCBI Taxonomy" id="2841697"/>
    <lineage>
        <taxon>Bacteria</taxon>
        <taxon>Pseudomonadati</taxon>
        <taxon>Thermodesulfobacteriota</taxon>
        <taxon>Desulfobacteria</taxon>
        <taxon>Desulfobacterales</taxon>
        <taxon>Desulfobacterales incertae sedis</taxon>
        <taxon>Candidatus Desulfaltia</taxon>
    </lineage>
</organism>
<accession>A0A8J6TC61</accession>
<dbReference type="AlphaFoldDB" id="A0A8J6TC61"/>
<dbReference type="GO" id="GO:0003824">
    <property type="term" value="F:catalytic activity"/>
    <property type="evidence" value="ECO:0007669"/>
    <property type="project" value="InterPro"/>
</dbReference>
<dbReference type="InterPro" id="IPR058240">
    <property type="entry name" value="rSAM_sf"/>
</dbReference>
<evidence type="ECO:0000256" key="3">
    <source>
        <dbReference type="ARBA" id="ARBA00022723"/>
    </source>
</evidence>
<dbReference type="InterPro" id="IPR007197">
    <property type="entry name" value="rSAM"/>
</dbReference>
<dbReference type="GO" id="GO:0031419">
    <property type="term" value="F:cobalamin binding"/>
    <property type="evidence" value="ECO:0007669"/>
    <property type="project" value="InterPro"/>
</dbReference>